<name>W4G6M3_APHAT</name>
<organism evidence="1">
    <name type="scientific">Aphanomyces astaci</name>
    <name type="common">Crayfish plague agent</name>
    <dbReference type="NCBI Taxonomy" id="112090"/>
    <lineage>
        <taxon>Eukaryota</taxon>
        <taxon>Sar</taxon>
        <taxon>Stramenopiles</taxon>
        <taxon>Oomycota</taxon>
        <taxon>Saprolegniomycetes</taxon>
        <taxon>Saprolegniales</taxon>
        <taxon>Verrucalvaceae</taxon>
        <taxon>Aphanomyces</taxon>
    </lineage>
</organism>
<dbReference type="EMBL" id="KI913141">
    <property type="protein sequence ID" value="ETV75330.1"/>
    <property type="molecule type" value="Genomic_DNA"/>
</dbReference>
<gene>
    <name evidence="1" type="ORF">H257_10509</name>
</gene>
<dbReference type="VEuPathDB" id="FungiDB:H257_10509"/>
<accession>W4G6M3</accession>
<reference evidence="1" key="1">
    <citation type="submission" date="2013-12" db="EMBL/GenBank/DDBJ databases">
        <title>The Genome Sequence of Aphanomyces astaci APO3.</title>
        <authorList>
            <consortium name="The Broad Institute Genomics Platform"/>
            <person name="Russ C."/>
            <person name="Tyler B."/>
            <person name="van West P."/>
            <person name="Dieguez-Uribeondo J."/>
            <person name="Young S.K."/>
            <person name="Zeng Q."/>
            <person name="Gargeya S."/>
            <person name="Fitzgerald M."/>
            <person name="Abouelleil A."/>
            <person name="Alvarado L."/>
            <person name="Chapman S.B."/>
            <person name="Gainer-Dewar J."/>
            <person name="Goldberg J."/>
            <person name="Griggs A."/>
            <person name="Gujja S."/>
            <person name="Hansen M."/>
            <person name="Howarth C."/>
            <person name="Imamovic A."/>
            <person name="Ireland A."/>
            <person name="Larimer J."/>
            <person name="McCowan C."/>
            <person name="Murphy C."/>
            <person name="Pearson M."/>
            <person name="Poon T.W."/>
            <person name="Priest M."/>
            <person name="Roberts A."/>
            <person name="Saif S."/>
            <person name="Shea T."/>
            <person name="Sykes S."/>
            <person name="Wortman J."/>
            <person name="Nusbaum C."/>
            <person name="Birren B."/>
        </authorList>
    </citation>
    <scope>NUCLEOTIDE SEQUENCE [LARGE SCALE GENOMIC DNA]</scope>
    <source>
        <strain evidence="1">APO3</strain>
    </source>
</reference>
<evidence type="ECO:0000313" key="1">
    <source>
        <dbReference type="EMBL" id="ETV75330.1"/>
    </source>
</evidence>
<sequence length="94" mass="10265">MPLGKIWAEIGKSSKVDKAQMNSDLLTAVLSCHADGIMGPFKKIMRKLWLDELPVCSAADKRMAMVKRAIKAITSDAVKGSFVKAIPRPQIVLV</sequence>
<dbReference type="AlphaFoldDB" id="W4G6M3"/>
<proteinExistence type="predicted"/>
<protein>
    <submittedName>
        <fullName evidence="1">Uncharacterized protein</fullName>
    </submittedName>
</protein>
<dbReference type="GeneID" id="20812505"/>
<dbReference type="RefSeq" id="XP_009835378.1">
    <property type="nucleotide sequence ID" value="XM_009837076.1"/>
</dbReference>